<keyword evidence="3" id="KW-1185">Reference proteome</keyword>
<feature type="compositionally biased region" description="Acidic residues" evidence="1">
    <location>
        <begin position="12"/>
        <end position="21"/>
    </location>
</feature>
<dbReference type="Proteomes" id="UP001530377">
    <property type="component" value="Unassembled WGS sequence"/>
</dbReference>
<dbReference type="EMBL" id="JALLPB020000312">
    <property type="protein sequence ID" value="KAL3810684.1"/>
    <property type="molecule type" value="Genomic_DNA"/>
</dbReference>
<feature type="compositionally biased region" description="Polar residues" evidence="1">
    <location>
        <begin position="37"/>
        <end position="55"/>
    </location>
</feature>
<reference evidence="2 3" key="1">
    <citation type="submission" date="2024-10" db="EMBL/GenBank/DDBJ databases">
        <title>Updated reference genomes for cyclostephanoid diatoms.</title>
        <authorList>
            <person name="Roberts W.R."/>
            <person name="Alverson A.J."/>
        </authorList>
    </citation>
    <scope>NUCLEOTIDE SEQUENCE [LARGE SCALE GENOMIC DNA]</scope>
    <source>
        <strain evidence="2 3">AJA228-03</strain>
    </source>
</reference>
<organism evidence="2 3">
    <name type="scientific">Cyclostephanos tholiformis</name>
    <dbReference type="NCBI Taxonomy" id="382380"/>
    <lineage>
        <taxon>Eukaryota</taxon>
        <taxon>Sar</taxon>
        <taxon>Stramenopiles</taxon>
        <taxon>Ochrophyta</taxon>
        <taxon>Bacillariophyta</taxon>
        <taxon>Coscinodiscophyceae</taxon>
        <taxon>Thalassiosirophycidae</taxon>
        <taxon>Stephanodiscales</taxon>
        <taxon>Stephanodiscaceae</taxon>
        <taxon>Cyclostephanos</taxon>
    </lineage>
</organism>
<gene>
    <name evidence="2" type="ORF">ACHAXA_003288</name>
</gene>
<feature type="region of interest" description="Disordered" evidence="1">
    <location>
        <begin position="1"/>
        <end position="106"/>
    </location>
</feature>
<protein>
    <submittedName>
        <fullName evidence="2">Uncharacterized protein</fullName>
    </submittedName>
</protein>
<sequence length="106" mass="11263">MDIRKTGRDVGGDDETNEADGNESKRRTNDIIVRGEGSSTTIVTMTTDAQFSGAQQHREMMKQRGRQSTEVGSRGGTTRATVAAANMNLSDSSSSGDSSDDEEGSD</sequence>
<feature type="compositionally biased region" description="Basic and acidic residues" evidence="1">
    <location>
        <begin position="1"/>
        <end position="11"/>
    </location>
</feature>
<feature type="compositionally biased region" description="Low complexity" evidence="1">
    <location>
        <begin position="76"/>
        <end position="97"/>
    </location>
</feature>
<evidence type="ECO:0000256" key="1">
    <source>
        <dbReference type="SAM" id="MobiDB-lite"/>
    </source>
</evidence>
<evidence type="ECO:0000313" key="3">
    <source>
        <dbReference type="Proteomes" id="UP001530377"/>
    </source>
</evidence>
<comment type="caution">
    <text evidence="2">The sequence shown here is derived from an EMBL/GenBank/DDBJ whole genome shotgun (WGS) entry which is preliminary data.</text>
</comment>
<evidence type="ECO:0000313" key="2">
    <source>
        <dbReference type="EMBL" id="KAL3810684.1"/>
    </source>
</evidence>
<dbReference type="AlphaFoldDB" id="A0ABD3RCE7"/>
<proteinExistence type="predicted"/>
<accession>A0ABD3RCE7</accession>
<name>A0ABD3RCE7_9STRA</name>